<dbReference type="InterPro" id="IPR016160">
    <property type="entry name" value="Ald_DH_CS_CYS"/>
</dbReference>
<keyword evidence="9" id="KW-1185">Reference proteome</keyword>
<comment type="catalytic activity">
    <reaction evidence="4">
        <text>an aldehyde + NAD(+) + H2O = a carboxylate + NADH + 2 H(+)</text>
        <dbReference type="Rhea" id="RHEA:16185"/>
        <dbReference type="ChEBI" id="CHEBI:15377"/>
        <dbReference type="ChEBI" id="CHEBI:15378"/>
        <dbReference type="ChEBI" id="CHEBI:17478"/>
        <dbReference type="ChEBI" id="CHEBI:29067"/>
        <dbReference type="ChEBI" id="CHEBI:57540"/>
        <dbReference type="ChEBI" id="CHEBI:57945"/>
        <dbReference type="EC" id="1.2.1.3"/>
    </reaction>
</comment>
<evidence type="ECO:0000259" key="7">
    <source>
        <dbReference type="Pfam" id="PF00171"/>
    </source>
</evidence>
<dbReference type="PANTHER" id="PTHR42804">
    <property type="entry name" value="ALDEHYDE DEHYDROGENASE"/>
    <property type="match status" value="1"/>
</dbReference>
<dbReference type="EMBL" id="JARWAK010000012">
    <property type="protein sequence ID" value="MDR5867869.1"/>
    <property type="molecule type" value="Genomic_DNA"/>
</dbReference>
<dbReference type="RefSeq" id="WP_309653449.1">
    <property type="nucleotide sequence ID" value="NZ_JARWAK010000012.1"/>
</dbReference>
<proteinExistence type="inferred from homology"/>
<protein>
    <recommendedName>
        <fullName evidence="3">aldehyde dehydrogenase (NAD(+))</fullName>
        <ecNumber evidence="3">1.2.1.3</ecNumber>
    </recommendedName>
</protein>
<dbReference type="InterPro" id="IPR029510">
    <property type="entry name" value="Ald_DH_CS_GLU"/>
</dbReference>
<sequence length="482" mass="51029">MQRLTEQFIDNHWIPSRGKRSLAVTDPYRQCRIAEVTTGAPADVDAAVAAARRALPDWQALGGSHRADYLEAFAEALVERREALMRLSATNNGKALAEAGIDLDDAIACYRYYAGQARALEARQGRRVEHAMDGVEAHVYEDPAGVVGLITPWNFPLVTSAWKLAPALAAGCTVVFKPSEVTPLPEQAVAEIALEIGLPAGVLNLVHGDGEGIGAPLTAHPGVDKLSFTGSNAVGEKVMRAAAEGVRGVSLELGGKSPILVLDDAEVEAAADWVMAGIYFNSGQICSATSRLIVHESLAEPLYAALASRIDALRLGDPLADDTDMGPMTSARQRAAVEGYLAIAAEEGLTAVRDARHREPPARGEFVAPTLYRDVPVDSRLWREEIFGPVLCARSVASEDEAIALANDSAFGLAATVIAGDAERARRVGRALRAGSVWVNGEQLVLPEAGWGGFGISGIGRELGPWGLAGYLEVKHLIGPAD</sequence>
<evidence type="ECO:0000256" key="3">
    <source>
        <dbReference type="ARBA" id="ARBA00024226"/>
    </source>
</evidence>
<feature type="domain" description="Aldehyde dehydrogenase" evidence="7">
    <location>
        <begin position="13"/>
        <end position="476"/>
    </location>
</feature>
<dbReference type="SUPFAM" id="SSF53720">
    <property type="entry name" value="ALDH-like"/>
    <property type="match status" value="1"/>
</dbReference>
<dbReference type="EC" id="1.2.1.3" evidence="3"/>
<gene>
    <name evidence="8" type="ORF">QC818_13840</name>
</gene>
<dbReference type="InterPro" id="IPR015590">
    <property type="entry name" value="Aldehyde_DH_dom"/>
</dbReference>
<dbReference type="InterPro" id="IPR016162">
    <property type="entry name" value="Ald_DH_N"/>
</dbReference>
<evidence type="ECO:0000256" key="1">
    <source>
        <dbReference type="ARBA" id="ARBA00009986"/>
    </source>
</evidence>
<dbReference type="InterPro" id="IPR016163">
    <property type="entry name" value="Ald_DH_C"/>
</dbReference>
<evidence type="ECO:0000256" key="2">
    <source>
        <dbReference type="ARBA" id="ARBA00023002"/>
    </source>
</evidence>
<evidence type="ECO:0000313" key="9">
    <source>
        <dbReference type="Proteomes" id="UP001264519"/>
    </source>
</evidence>
<dbReference type="InterPro" id="IPR016161">
    <property type="entry name" value="Ald_DH/histidinol_DH"/>
</dbReference>
<dbReference type="Proteomes" id="UP001264519">
    <property type="component" value="Unassembled WGS sequence"/>
</dbReference>
<dbReference type="PROSITE" id="PS00687">
    <property type="entry name" value="ALDEHYDE_DEHYDR_GLU"/>
    <property type="match status" value="1"/>
</dbReference>
<reference evidence="8 9" key="1">
    <citation type="submission" date="2023-04" db="EMBL/GenBank/DDBJ databases">
        <title>A long-awaited taxogenomic arrangement of the family Halomonadaceae.</title>
        <authorList>
            <person name="De La Haba R."/>
            <person name="Chuvochina M."/>
            <person name="Wittouck S."/>
            <person name="Arahal D.R."/>
            <person name="Sanchez-Porro C."/>
            <person name="Hugenholtz P."/>
            <person name="Ventosa A."/>
        </authorList>
    </citation>
    <scope>NUCLEOTIDE SEQUENCE [LARGE SCALE GENOMIC DNA]</scope>
    <source>
        <strain evidence="8 9">DSM 23530</strain>
    </source>
</reference>
<keyword evidence="2 6" id="KW-0560">Oxidoreductase</keyword>
<comment type="similarity">
    <text evidence="1 6">Belongs to the aldehyde dehydrogenase family.</text>
</comment>
<evidence type="ECO:0000256" key="4">
    <source>
        <dbReference type="ARBA" id="ARBA00049194"/>
    </source>
</evidence>
<evidence type="ECO:0000313" key="8">
    <source>
        <dbReference type="EMBL" id="MDR5867869.1"/>
    </source>
</evidence>
<dbReference type="PROSITE" id="PS00070">
    <property type="entry name" value="ALDEHYDE_DEHYDR_CYS"/>
    <property type="match status" value="1"/>
</dbReference>
<dbReference type="Pfam" id="PF00171">
    <property type="entry name" value="Aldedh"/>
    <property type="match status" value="1"/>
</dbReference>
<accession>A0ABU1G4I5</accession>
<dbReference type="Gene3D" id="3.40.605.10">
    <property type="entry name" value="Aldehyde Dehydrogenase, Chain A, domain 1"/>
    <property type="match status" value="1"/>
</dbReference>
<evidence type="ECO:0000256" key="6">
    <source>
        <dbReference type="RuleBase" id="RU003345"/>
    </source>
</evidence>
<name>A0ABU1G4I5_9GAMM</name>
<feature type="active site" evidence="5">
    <location>
        <position position="252"/>
    </location>
</feature>
<evidence type="ECO:0000256" key="5">
    <source>
        <dbReference type="PROSITE-ProRule" id="PRU10007"/>
    </source>
</evidence>
<dbReference type="PANTHER" id="PTHR42804:SF1">
    <property type="entry name" value="ALDEHYDE DEHYDROGENASE-RELATED"/>
    <property type="match status" value="1"/>
</dbReference>
<organism evidence="8 9">
    <name type="scientific">Halomonas koreensis</name>
    <dbReference type="NCBI Taxonomy" id="245385"/>
    <lineage>
        <taxon>Bacteria</taxon>
        <taxon>Pseudomonadati</taxon>
        <taxon>Pseudomonadota</taxon>
        <taxon>Gammaproteobacteria</taxon>
        <taxon>Oceanospirillales</taxon>
        <taxon>Halomonadaceae</taxon>
        <taxon>Halomonas</taxon>
    </lineage>
</organism>
<comment type="caution">
    <text evidence="8">The sequence shown here is derived from an EMBL/GenBank/DDBJ whole genome shotgun (WGS) entry which is preliminary data.</text>
</comment>
<dbReference type="Gene3D" id="3.40.309.10">
    <property type="entry name" value="Aldehyde Dehydrogenase, Chain A, domain 2"/>
    <property type="match status" value="1"/>
</dbReference>